<dbReference type="PROSITE" id="PS51078">
    <property type="entry name" value="ICLR_ED"/>
    <property type="match status" value="1"/>
</dbReference>
<evidence type="ECO:0000256" key="2">
    <source>
        <dbReference type="ARBA" id="ARBA00023125"/>
    </source>
</evidence>
<dbReference type="EMBL" id="SMJZ01000018">
    <property type="protein sequence ID" value="TDC09347.1"/>
    <property type="molecule type" value="Genomic_DNA"/>
</dbReference>
<evidence type="ECO:0000256" key="3">
    <source>
        <dbReference type="ARBA" id="ARBA00023163"/>
    </source>
</evidence>
<dbReference type="Gene3D" id="3.30.450.40">
    <property type="match status" value="1"/>
</dbReference>
<dbReference type="AlphaFoldDB" id="A0A4R4NNR0"/>
<keyword evidence="3" id="KW-0804">Transcription</keyword>
<dbReference type="InterPro" id="IPR014757">
    <property type="entry name" value="Tscrpt_reg_IclR_C"/>
</dbReference>
<dbReference type="OrthoDB" id="7274111at2"/>
<keyword evidence="2" id="KW-0238">DNA-binding</keyword>
<evidence type="ECO:0000256" key="1">
    <source>
        <dbReference type="ARBA" id="ARBA00023015"/>
    </source>
</evidence>
<dbReference type="PANTHER" id="PTHR30136:SF35">
    <property type="entry name" value="HTH-TYPE TRANSCRIPTIONAL REGULATOR RV1719"/>
    <property type="match status" value="1"/>
</dbReference>
<dbReference type="GO" id="GO:0003677">
    <property type="term" value="F:DNA binding"/>
    <property type="evidence" value="ECO:0007669"/>
    <property type="project" value="UniProtKB-KW"/>
</dbReference>
<dbReference type="Pfam" id="PF01614">
    <property type="entry name" value="IclR_C"/>
    <property type="match status" value="1"/>
</dbReference>
<dbReference type="SUPFAM" id="SSF46785">
    <property type="entry name" value="Winged helix' DNA-binding domain"/>
    <property type="match status" value="1"/>
</dbReference>
<dbReference type="GO" id="GO:0045892">
    <property type="term" value="P:negative regulation of DNA-templated transcription"/>
    <property type="evidence" value="ECO:0007669"/>
    <property type="project" value="TreeGrafter"/>
</dbReference>
<dbReference type="InterPro" id="IPR036388">
    <property type="entry name" value="WH-like_DNA-bd_sf"/>
</dbReference>
<dbReference type="Proteomes" id="UP000295157">
    <property type="component" value="Unassembled WGS sequence"/>
</dbReference>
<dbReference type="Pfam" id="PF09339">
    <property type="entry name" value="HTH_IclR"/>
    <property type="match status" value="1"/>
</dbReference>
<protein>
    <submittedName>
        <fullName evidence="6">IclR family transcriptional regulator</fullName>
    </submittedName>
</protein>
<dbReference type="PANTHER" id="PTHR30136">
    <property type="entry name" value="HELIX-TURN-HELIX TRANSCRIPTIONAL REGULATOR, ICLR FAMILY"/>
    <property type="match status" value="1"/>
</dbReference>
<evidence type="ECO:0000313" key="6">
    <source>
        <dbReference type="EMBL" id="TDC09347.1"/>
    </source>
</evidence>
<accession>A0A4R4NNR0</accession>
<feature type="domain" description="HTH iclR-type" evidence="4">
    <location>
        <begin position="15"/>
        <end position="77"/>
    </location>
</feature>
<dbReference type="PROSITE" id="PS51077">
    <property type="entry name" value="HTH_ICLR"/>
    <property type="match status" value="1"/>
</dbReference>
<dbReference type="RefSeq" id="WP_132331205.1">
    <property type="nucleotide sequence ID" value="NZ_SMJZ01000018.1"/>
</dbReference>
<dbReference type="Gene3D" id="1.10.10.10">
    <property type="entry name" value="Winged helix-like DNA-binding domain superfamily/Winged helix DNA-binding domain"/>
    <property type="match status" value="1"/>
</dbReference>
<comment type="caution">
    <text evidence="6">The sequence shown here is derived from an EMBL/GenBank/DDBJ whole genome shotgun (WGS) entry which is preliminary data.</text>
</comment>
<dbReference type="GO" id="GO:0003700">
    <property type="term" value="F:DNA-binding transcription factor activity"/>
    <property type="evidence" value="ECO:0007669"/>
    <property type="project" value="TreeGrafter"/>
</dbReference>
<dbReference type="InterPro" id="IPR050707">
    <property type="entry name" value="HTH_MetabolicPath_Reg"/>
</dbReference>
<keyword evidence="7" id="KW-1185">Reference proteome</keyword>
<evidence type="ECO:0000313" key="7">
    <source>
        <dbReference type="Proteomes" id="UP000295157"/>
    </source>
</evidence>
<dbReference type="InterPro" id="IPR029016">
    <property type="entry name" value="GAF-like_dom_sf"/>
</dbReference>
<dbReference type="InterPro" id="IPR036390">
    <property type="entry name" value="WH_DNA-bd_sf"/>
</dbReference>
<reference evidence="6 7" key="1">
    <citation type="submission" date="2019-02" db="EMBL/GenBank/DDBJ databases">
        <title>Draft genome sequences of novel Actinobacteria.</title>
        <authorList>
            <person name="Sahin N."/>
            <person name="Ay H."/>
            <person name="Saygin H."/>
        </authorList>
    </citation>
    <scope>NUCLEOTIDE SEQUENCE [LARGE SCALE GENOMIC DNA]</scope>
    <source>
        <strain evidence="6 7">KC201</strain>
    </source>
</reference>
<organism evidence="6 7">
    <name type="scientific">Nonomuraea longispora</name>
    <dbReference type="NCBI Taxonomy" id="1848320"/>
    <lineage>
        <taxon>Bacteria</taxon>
        <taxon>Bacillati</taxon>
        <taxon>Actinomycetota</taxon>
        <taxon>Actinomycetes</taxon>
        <taxon>Streptosporangiales</taxon>
        <taxon>Streptosporangiaceae</taxon>
        <taxon>Nonomuraea</taxon>
    </lineage>
</organism>
<proteinExistence type="predicted"/>
<feature type="domain" description="IclR-ED" evidence="5">
    <location>
        <begin position="78"/>
        <end position="257"/>
    </location>
</feature>
<keyword evidence="1" id="KW-0805">Transcription regulation</keyword>
<dbReference type="SUPFAM" id="SSF55781">
    <property type="entry name" value="GAF domain-like"/>
    <property type="match status" value="1"/>
</dbReference>
<evidence type="ECO:0000259" key="5">
    <source>
        <dbReference type="PROSITE" id="PS51078"/>
    </source>
</evidence>
<sequence length="259" mass="27324">MNAKTVPLSGSESRTSYLARLLDVLDVAVTHDRAPLQLGEIAAAAGVPPSTASRLVALLVERGFLVQLDRSGYAAGPRLLHLSVRTLDQMHAADRLKASVEALAEQTGESASAGLLVGDEIVLVARKEPEHSLRAVARVGDVLNPHTSAMGKAVLAMLPARRRLAVLRTAVGDRAEQALREVEAELATARTEGFAVDEESYAVGLRCRAAAILDRSGHAVGGISVAGPAARFTRENANACVPALLAEVERLSLEIRSNH</sequence>
<dbReference type="InterPro" id="IPR005471">
    <property type="entry name" value="Tscrpt_reg_IclR_N"/>
</dbReference>
<evidence type="ECO:0000259" key="4">
    <source>
        <dbReference type="PROSITE" id="PS51077"/>
    </source>
</evidence>
<name>A0A4R4NNR0_9ACTN</name>
<gene>
    <name evidence="6" type="ORF">E1267_07645</name>
</gene>